<dbReference type="Pfam" id="PF18967">
    <property type="entry name" value="PycTM"/>
    <property type="match status" value="1"/>
</dbReference>
<evidence type="ECO:0000259" key="9">
    <source>
        <dbReference type="Pfam" id="PF18967"/>
    </source>
</evidence>
<feature type="transmembrane region" description="Helical" evidence="8">
    <location>
        <begin position="70"/>
        <end position="90"/>
    </location>
</feature>
<protein>
    <submittedName>
        <fullName evidence="10">DUF5706 domain-containing protein</fullName>
    </submittedName>
</protein>
<evidence type="ECO:0000256" key="3">
    <source>
        <dbReference type="ARBA" id="ARBA00022692"/>
    </source>
</evidence>
<evidence type="ECO:0000256" key="6">
    <source>
        <dbReference type="ARBA" id="ARBA00023118"/>
    </source>
</evidence>
<keyword evidence="4" id="KW-0547">Nucleotide-binding</keyword>
<accession>A0AAU3I324</accession>
<comment type="subcellular location">
    <subcellularLocation>
        <location evidence="1">Cell membrane</location>
    </subcellularLocation>
</comment>
<feature type="domain" description="Pycsar effector protein" evidence="9">
    <location>
        <begin position="17"/>
        <end position="166"/>
    </location>
</feature>
<dbReference type="EMBL" id="CP109546">
    <property type="protein sequence ID" value="WTZ10794.1"/>
    <property type="molecule type" value="Genomic_DNA"/>
</dbReference>
<dbReference type="AlphaFoldDB" id="A0AAU3I324"/>
<name>A0AAU3I324_9ACTN</name>
<gene>
    <name evidence="10" type="ORF">OG699_24130</name>
</gene>
<evidence type="ECO:0000256" key="4">
    <source>
        <dbReference type="ARBA" id="ARBA00022741"/>
    </source>
</evidence>
<keyword evidence="7 8" id="KW-0472">Membrane</keyword>
<feature type="transmembrane region" description="Helical" evidence="8">
    <location>
        <begin position="35"/>
        <end position="58"/>
    </location>
</feature>
<keyword evidence="6" id="KW-0051">Antiviral defense</keyword>
<organism evidence="10">
    <name type="scientific">Streptomyces sp. NBC_01393</name>
    <dbReference type="NCBI Taxonomy" id="2903851"/>
    <lineage>
        <taxon>Bacteria</taxon>
        <taxon>Bacillati</taxon>
        <taxon>Actinomycetota</taxon>
        <taxon>Actinomycetes</taxon>
        <taxon>Kitasatosporales</taxon>
        <taxon>Streptomycetaceae</taxon>
        <taxon>Streptomyces</taxon>
    </lineage>
</organism>
<feature type="transmembrane region" description="Helical" evidence="8">
    <location>
        <begin position="150"/>
        <end position="168"/>
    </location>
</feature>
<keyword evidence="2" id="KW-1003">Cell membrane</keyword>
<evidence type="ECO:0000313" key="10">
    <source>
        <dbReference type="EMBL" id="WTZ10794.1"/>
    </source>
</evidence>
<dbReference type="GO" id="GO:0005886">
    <property type="term" value="C:plasma membrane"/>
    <property type="evidence" value="ECO:0007669"/>
    <property type="project" value="UniProtKB-SubCell"/>
</dbReference>
<dbReference type="GO" id="GO:0000166">
    <property type="term" value="F:nucleotide binding"/>
    <property type="evidence" value="ECO:0007669"/>
    <property type="project" value="UniProtKB-KW"/>
</dbReference>
<evidence type="ECO:0000256" key="5">
    <source>
        <dbReference type="ARBA" id="ARBA00022989"/>
    </source>
</evidence>
<reference evidence="10" key="1">
    <citation type="submission" date="2022-10" db="EMBL/GenBank/DDBJ databases">
        <title>The complete genomes of actinobacterial strains from the NBC collection.</title>
        <authorList>
            <person name="Joergensen T.S."/>
            <person name="Alvarez Arevalo M."/>
            <person name="Sterndorff E.B."/>
            <person name="Faurdal D."/>
            <person name="Vuksanovic O."/>
            <person name="Mourched A.-S."/>
            <person name="Charusanti P."/>
            <person name="Shaw S."/>
            <person name="Blin K."/>
            <person name="Weber T."/>
        </authorList>
    </citation>
    <scope>NUCLEOTIDE SEQUENCE</scope>
    <source>
        <strain evidence="10">NBC_01393</strain>
    </source>
</reference>
<evidence type="ECO:0000256" key="1">
    <source>
        <dbReference type="ARBA" id="ARBA00004236"/>
    </source>
</evidence>
<dbReference type="InterPro" id="IPR043760">
    <property type="entry name" value="PycTM_dom"/>
</dbReference>
<sequence length="169" mass="18166">MGTGEGTAGPVRDAELARTLLVEAREELLKADNKAGFLLATLGAMLTALLGTMCSGVIEPRRHAVISQVLLWGGCITCLMALVLLGLAVAPRVGRPRILRAHYFGDASATDSVPDLEEAVRRTAPLDRDLSQLTILSRTVWIKYRCIRHAMAWSAAFLTLTLLGILTGT</sequence>
<evidence type="ECO:0000256" key="2">
    <source>
        <dbReference type="ARBA" id="ARBA00022475"/>
    </source>
</evidence>
<keyword evidence="5 8" id="KW-1133">Transmembrane helix</keyword>
<evidence type="ECO:0000256" key="7">
    <source>
        <dbReference type="ARBA" id="ARBA00023136"/>
    </source>
</evidence>
<evidence type="ECO:0000256" key="8">
    <source>
        <dbReference type="SAM" id="Phobius"/>
    </source>
</evidence>
<proteinExistence type="predicted"/>
<keyword evidence="3 8" id="KW-0812">Transmembrane</keyword>
<dbReference type="GO" id="GO:0051607">
    <property type="term" value="P:defense response to virus"/>
    <property type="evidence" value="ECO:0007669"/>
    <property type="project" value="UniProtKB-KW"/>
</dbReference>